<name>A0A9W9YQA7_9CNID</name>
<dbReference type="AlphaFoldDB" id="A0A9W9YQA7"/>
<feature type="compositionally biased region" description="Basic residues" evidence="1">
    <location>
        <begin position="213"/>
        <end position="230"/>
    </location>
</feature>
<sequence length="420" mass="46607">MSSSTKHNNSPEMDKPWFQDTKTSCEKQAHYFVRIRKLQDQLIHREQHNLINAMERLKQITYPRKRPVIRNFDTDPSSEAPSVQNFPARNLNLRKMAKHKAIQGKEQPELSTVSGKPLISKPGHNKKPDSSGYHHFFVMPPLLSDRDIAKIVHHANSTFPSEPSTYLLQPHLPSIPNVGRKTTFMVDNRFKLLTLAESEFCDQGEGSVSGMRKQLHTGKSQRRKKSSKSKSRLDDHASSENATKRSGKNVLTFDVDPNDPSLFSHCVEDKKEEEQYETTPLPPPNSRPSSTKSKSSHVLLHVEGEDIQGDSQTITSKGSGGAAVEDTVAASTDKDNISAEKVEMPDVSSKGDNTIIINESGGEQISDANDLPSDLAPVENKQDRADQVNDNDEAVEISQPVVTITSKPASVDGVETDQEN</sequence>
<evidence type="ECO:0000313" key="3">
    <source>
        <dbReference type="Proteomes" id="UP001163046"/>
    </source>
</evidence>
<reference evidence="2" key="1">
    <citation type="submission" date="2023-01" db="EMBL/GenBank/DDBJ databases">
        <title>Genome assembly of the deep-sea coral Lophelia pertusa.</title>
        <authorList>
            <person name="Herrera S."/>
            <person name="Cordes E."/>
        </authorList>
    </citation>
    <scope>NUCLEOTIDE SEQUENCE</scope>
    <source>
        <strain evidence="2">USNM1676648</strain>
        <tissue evidence="2">Polyp</tissue>
    </source>
</reference>
<protein>
    <submittedName>
        <fullName evidence="2">Uncharacterized protein</fullName>
    </submittedName>
</protein>
<proteinExistence type="predicted"/>
<feature type="region of interest" description="Disordered" evidence="1">
    <location>
        <begin position="203"/>
        <end position="296"/>
    </location>
</feature>
<dbReference type="Proteomes" id="UP001163046">
    <property type="component" value="Unassembled WGS sequence"/>
</dbReference>
<comment type="caution">
    <text evidence="2">The sequence shown here is derived from an EMBL/GenBank/DDBJ whole genome shotgun (WGS) entry which is preliminary data.</text>
</comment>
<dbReference type="OrthoDB" id="6158144at2759"/>
<organism evidence="2 3">
    <name type="scientific">Desmophyllum pertusum</name>
    <dbReference type="NCBI Taxonomy" id="174260"/>
    <lineage>
        <taxon>Eukaryota</taxon>
        <taxon>Metazoa</taxon>
        <taxon>Cnidaria</taxon>
        <taxon>Anthozoa</taxon>
        <taxon>Hexacorallia</taxon>
        <taxon>Scleractinia</taxon>
        <taxon>Caryophylliina</taxon>
        <taxon>Caryophylliidae</taxon>
        <taxon>Desmophyllum</taxon>
    </lineage>
</organism>
<feature type="region of interest" description="Disordered" evidence="1">
    <location>
        <begin position="102"/>
        <end position="132"/>
    </location>
</feature>
<dbReference type="EMBL" id="MU827317">
    <property type="protein sequence ID" value="KAJ7357852.1"/>
    <property type="molecule type" value="Genomic_DNA"/>
</dbReference>
<evidence type="ECO:0000313" key="2">
    <source>
        <dbReference type="EMBL" id="KAJ7357852.1"/>
    </source>
</evidence>
<gene>
    <name evidence="2" type="ORF">OS493_022670</name>
</gene>
<accession>A0A9W9YQA7</accession>
<evidence type="ECO:0000256" key="1">
    <source>
        <dbReference type="SAM" id="MobiDB-lite"/>
    </source>
</evidence>
<keyword evidence="3" id="KW-1185">Reference proteome</keyword>